<accession>A0A327JNP4</accession>
<keyword evidence="3" id="KW-1185">Reference proteome</keyword>
<feature type="domain" description="PilZ" evidence="1">
    <location>
        <begin position="97"/>
        <end position="173"/>
    </location>
</feature>
<reference evidence="2 3" key="1">
    <citation type="submission" date="2017-07" db="EMBL/GenBank/DDBJ databases">
        <title>Draft Genome Sequences of Select Purple Nonsulfur Bacteria.</title>
        <authorList>
            <person name="Lasarre B."/>
            <person name="Mckinlay J.B."/>
        </authorList>
    </citation>
    <scope>NUCLEOTIDE SEQUENCE [LARGE SCALE GENOMIC DNA]</scope>
    <source>
        <strain evidence="2 3">DSM 11290</strain>
    </source>
</reference>
<dbReference type="EMBL" id="NPEV01000029">
    <property type="protein sequence ID" value="RAI26512.1"/>
    <property type="molecule type" value="Genomic_DNA"/>
</dbReference>
<dbReference type="Gene3D" id="2.40.10.220">
    <property type="entry name" value="predicted glycosyltransferase like domains"/>
    <property type="match status" value="1"/>
</dbReference>
<gene>
    <name evidence="2" type="ORF">CH339_13675</name>
</gene>
<dbReference type="AlphaFoldDB" id="A0A327JNP4"/>
<evidence type="ECO:0000313" key="3">
    <source>
        <dbReference type="Proteomes" id="UP000249299"/>
    </source>
</evidence>
<evidence type="ECO:0000259" key="1">
    <source>
        <dbReference type="Pfam" id="PF07238"/>
    </source>
</evidence>
<name>A0A327JNP4_9HYPH</name>
<sequence length="201" mass="22601">MSEPDLFVFHEPAEGDVRLPTSARVIDRERLVSVEAKVHSFRRTGCVLETRDNSDVPDYLSLRFDNLDQLIGACVTWRRGKMTGVDFETGSLPENDLRKEARMPVNMPAVVKDAGGDWKASCVITDASRSGCRLRSDKAMSFPIDVLVNIEAVDRPIGGKVVWRRKNQIGIALSWNERRPTVRDDKPFRLSERATRETTGG</sequence>
<dbReference type="RefSeq" id="WP_111434929.1">
    <property type="nucleotide sequence ID" value="NZ_JACIGG010000019.1"/>
</dbReference>
<comment type="caution">
    <text evidence="2">The sequence shown here is derived from an EMBL/GenBank/DDBJ whole genome shotgun (WGS) entry which is preliminary data.</text>
</comment>
<dbReference type="SUPFAM" id="SSF141371">
    <property type="entry name" value="PilZ domain-like"/>
    <property type="match status" value="1"/>
</dbReference>
<evidence type="ECO:0000313" key="2">
    <source>
        <dbReference type="EMBL" id="RAI26512.1"/>
    </source>
</evidence>
<organism evidence="2 3">
    <name type="scientific">Rhodobium orientis</name>
    <dbReference type="NCBI Taxonomy" id="34017"/>
    <lineage>
        <taxon>Bacteria</taxon>
        <taxon>Pseudomonadati</taxon>
        <taxon>Pseudomonadota</taxon>
        <taxon>Alphaproteobacteria</taxon>
        <taxon>Hyphomicrobiales</taxon>
        <taxon>Rhodobiaceae</taxon>
        <taxon>Rhodobium</taxon>
    </lineage>
</organism>
<dbReference type="GO" id="GO:0035438">
    <property type="term" value="F:cyclic-di-GMP binding"/>
    <property type="evidence" value="ECO:0007669"/>
    <property type="project" value="InterPro"/>
</dbReference>
<dbReference type="OrthoDB" id="7188320at2"/>
<dbReference type="Pfam" id="PF07238">
    <property type="entry name" value="PilZ"/>
    <property type="match status" value="1"/>
</dbReference>
<dbReference type="Proteomes" id="UP000249299">
    <property type="component" value="Unassembled WGS sequence"/>
</dbReference>
<protein>
    <recommendedName>
        <fullName evidence="1">PilZ domain-containing protein</fullName>
    </recommendedName>
</protein>
<proteinExistence type="predicted"/>
<dbReference type="InterPro" id="IPR009875">
    <property type="entry name" value="PilZ_domain"/>
</dbReference>